<reference evidence="1 2" key="1">
    <citation type="journal article" date="2011" name="PLoS Pathog.">
        <title>Dynamic evolution of pathogenicity revealed by sequencing and comparative genomics of 19 Pseudomonas syringae isolates.</title>
        <authorList>
            <person name="Baltrus D.A."/>
            <person name="Nishimura M.T."/>
            <person name="Romanchuk A."/>
            <person name="Chang J.H."/>
            <person name="Mukhtar M.S."/>
            <person name="Cherkis K."/>
            <person name="Roach J."/>
            <person name="Grant S.R."/>
            <person name="Jones C.D."/>
            <person name="Dangl J.L."/>
        </authorList>
    </citation>
    <scope>NUCLEOTIDE SEQUENCE [LARGE SCALE GENOMIC DNA]</scope>
    <source>
        <strain evidence="1 2">301020</strain>
    </source>
</reference>
<evidence type="ECO:0000313" key="2">
    <source>
        <dbReference type="Proteomes" id="UP000003465"/>
    </source>
</evidence>
<evidence type="ECO:0000313" key="1">
    <source>
        <dbReference type="EMBL" id="EGH22275.1"/>
    </source>
</evidence>
<feature type="non-terminal residue" evidence="1">
    <location>
        <position position="67"/>
    </location>
</feature>
<dbReference type="EMBL" id="AEAG01000488">
    <property type="protein sequence ID" value="EGH22275.1"/>
    <property type="molecule type" value="Genomic_DNA"/>
</dbReference>
<comment type="caution">
    <text evidence="1">The sequence shown here is derived from an EMBL/GenBank/DDBJ whole genome shotgun (WGS) entry which is preliminary data.</text>
</comment>
<dbReference type="AlphaFoldDB" id="A0A656G9U6"/>
<proteinExistence type="predicted"/>
<gene>
    <name evidence="1" type="ORF">PSYMO_12532</name>
</gene>
<accession>A0A656G9U6</accession>
<name>A0A656G9U6_PSEA0</name>
<dbReference type="Proteomes" id="UP000003465">
    <property type="component" value="Unassembled WGS sequence"/>
</dbReference>
<protein>
    <submittedName>
        <fullName evidence="1">Uncharacterized protein</fullName>
    </submittedName>
</protein>
<organism evidence="1 2">
    <name type="scientific">Pseudomonas amygdali pv. mori str. 301020</name>
    <dbReference type="NCBI Taxonomy" id="629261"/>
    <lineage>
        <taxon>Bacteria</taxon>
        <taxon>Pseudomonadati</taxon>
        <taxon>Pseudomonadota</taxon>
        <taxon>Gammaproteobacteria</taxon>
        <taxon>Pseudomonadales</taxon>
        <taxon>Pseudomonadaceae</taxon>
        <taxon>Pseudomonas</taxon>
        <taxon>Pseudomonas amygdali</taxon>
    </lineage>
</organism>
<sequence>MLNRSGHDQRRTGLSRLSDLNIHPETLTRLVVDERYDRNGVVSVQRIPWNDQPLLFLGLFRGSTLLL</sequence>